<evidence type="ECO:0008006" key="3">
    <source>
        <dbReference type="Google" id="ProtNLM"/>
    </source>
</evidence>
<evidence type="ECO:0000313" key="1">
    <source>
        <dbReference type="EMBL" id="KIJ06179.1"/>
    </source>
</evidence>
<reference evidence="2" key="2">
    <citation type="submission" date="2015-01" db="EMBL/GenBank/DDBJ databases">
        <title>Evolutionary Origins and Diversification of the Mycorrhizal Mutualists.</title>
        <authorList>
            <consortium name="DOE Joint Genome Institute"/>
            <consortium name="Mycorrhizal Genomics Consortium"/>
            <person name="Kohler A."/>
            <person name="Kuo A."/>
            <person name="Nagy L.G."/>
            <person name="Floudas D."/>
            <person name="Copeland A."/>
            <person name="Barry K.W."/>
            <person name="Cichocki N."/>
            <person name="Veneault-Fourrey C."/>
            <person name="LaButti K."/>
            <person name="Lindquist E.A."/>
            <person name="Lipzen A."/>
            <person name="Lundell T."/>
            <person name="Morin E."/>
            <person name="Murat C."/>
            <person name="Riley R."/>
            <person name="Ohm R."/>
            <person name="Sun H."/>
            <person name="Tunlid A."/>
            <person name="Henrissat B."/>
            <person name="Grigoriev I.V."/>
            <person name="Hibbett D.S."/>
            <person name="Martin F."/>
        </authorList>
    </citation>
    <scope>NUCLEOTIDE SEQUENCE [LARGE SCALE GENOMIC DNA]</scope>
    <source>
        <strain evidence="2">ATCC 200175</strain>
    </source>
</reference>
<evidence type="ECO:0000313" key="2">
    <source>
        <dbReference type="Proteomes" id="UP000053647"/>
    </source>
</evidence>
<organism evidence="1 2">
    <name type="scientific">Paxillus involutus ATCC 200175</name>
    <dbReference type="NCBI Taxonomy" id="664439"/>
    <lineage>
        <taxon>Eukaryota</taxon>
        <taxon>Fungi</taxon>
        <taxon>Dikarya</taxon>
        <taxon>Basidiomycota</taxon>
        <taxon>Agaricomycotina</taxon>
        <taxon>Agaricomycetes</taxon>
        <taxon>Agaricomycetidae</taxon>
        <taxon>Boletales</taxon>
        <taxon>Paxilineae</taxon>
        <taxon>Paxillaceae</taxon>
        <taxon>Paxillus</taxon>
    </lineage>
</organism>
<dbReference type="GO" id="GO:0003676">
    <property type="term" value="F:nucleic acid binding"/>
    <property type="evidence" value="ECO:0007669"/>
    <property type="project" value="InterPro"/>
</dbReference>
<feature type="non-terminal residue" evidence="1">
    <location>
        <position position="1"/>
    </location>
</feature>
<dbReference type="SUPFAM" id="SSF53098">
    <property type="entry name" value="Ribonuclease H-like"/>
    <property type="match status" value="1"/>
</dbReference>
<dbReference type="AlphaFoldDB" id="A0A0C9SMH4"/>
<dbReference type="Gene3D" id="3.30.420.10">
    <property type="entry name" value="Ribonuclease H-like superfamily/Ribonuclease H"/>
    <property type="match status" value="1"/>
</dbReference>
<dbReference type="PANTHER" id="PTHR48475:SF1">
    <property type="entry name" value="RNASE H TYPE-1 DOMAIN-CONTAINING PROTEIN"/>
    <property type="match status" value="1"/>
</dbReference>
<dbReference type="InterPro" id="IPR012337">
    <property type="entry name" value="RNaseH-like_sf"/>
</dbReference>
<accession>A0A0C9SMH4</accession>
<sequence length="256" mass="29150">ALEILASRYNIHHIRISPYNSQANGIVERRHYDVRKAIIKSAEGDESRWYRSAHSVFWAERVTIGKSTGLSPYFMVHGVKPLFPFDLAEATYLVPLPDADPFSTTGLIAWRARQLQKRQVDLDGIRSKVLKSHFASIKQFEETFKNRIKDYDFSQGSLVLVRNSRAEKELNRKTKPRYTGPMVVLRRTTGGSYLLAELDGSASKLRFAAFRLLPYHLRSTSRIAVTTITGLDEEALDHLAGIEEDEPDDEEQVPDD</sequence>
<dbReference type="Proteomes" id="UP000053647">
    <property type="component" value="Unassembled WGS sequence"/>
</dbReference>
<dbReference type="EMBL" id="KN820464">
    <property type="protein sequence ID" value="KIJ06179.1"/>
    <property type="molecule type" value="Genomic_DNA"/>
</dbReference>
<name>A0A0C9SMH4_PAXIN</name>
<dbReference type="InterPro" id="IPR036397">
    <property type="entry name" value="RNaseH_sf"/>
</dbReference>
<proteinExistence type="predicted"/>
<feature type="non-terminal residue" evidence="1">
    <location>
        <position position="256"/>
    </location>
</feature>
<reference evidence="1 2" key="1">
    <citation type="submission" date="2014-06" db="EMBL/GenBank/DDBJ databases">
        <authorList>
            <consortium name="DOE Joint Genome Institute"/>
            <person name="Kuo A."/>
            <person name="Kohler A."/>
            <person name="Nagy L.G."/>
            <person name="Floudas D."/>
            <person name="Copeland A."/>
            <person name="Barry K.W."/>
            <person name="Cichocki N."/>
            <person name="Veneault-Fourrey C."/>
            <person name="LaButti K."/>
            <person name="Lindquist E.A."/>
            <person name="Lipzen A."/>
            <person name="Lundell T."/>
            <person name="Morin E."/>
            <person name="Murat C."/>
            <person name="Sun H."/>
            <person name="Tunlid A."/>
            <person name="Henrissat B."/>
            <person name="Grigoriev I.V."/>
            <person name="Hibbett D.S."/>
            <person name="Martin F."/>
            <person name="Nordberg H.P."/>
            <person name="Cantor M.N."/>
            <person name="Hua S.X."/>
        </authorList>
    </citation>
    <scope>NUCLEOTIDE SEQUENCE [LARGE SCALE GENOMIC DNA]</scope>
    <source>
        <strain evidence="1 2">ATCC 200175</strain>
    </source>
</reference>
<dbReference type="HOGENOM" id="CLU_000384_22_0_1"/>
<protein>
    <recommendedName>
        <fullName evidence="3">Integrase catalytic domain-containing protein</fullName>
    </recommendedName>
</protein>
<keyword evidence="2" id="KW-1185">Reference proteome</keyword>
<dbReference type="PANTHER" id="PTHR48475">
    <property type="entry name" value="RIBONUCLEASE H"/>
    <property type="match status" value="1"/>
</dbReference>
<gene>
    <name evidence="1" type="ORF">PAXINDRAFT_28911</name>
</gene>
<dbReference type="OrthoDB" id="444848at2759"/>